<protein>
    <submittedName>
        <fullName evidence="1">Uncharacterized protein</fullName>
    </submittedName>
</protein>
<keyword evidence="2" id="KW-1185">Reference proteome</keyword>
<dbReference type="Proteomes" id="UP001497623">
    <property type="component" value="Unassembled WGS sequence"/>
</dbReference>
<accession>A0AAV2R6U9</accession>
<sequence length="100" mass="11004">MEDEIQVITCQCSIHSLNLLFTVTGRGESLSAFTTSLSSSELPASALPSSEMPASEVLVSERELLPVPLSLTKSGKPAFMYLLNTCIWDTNYFTCRNRIL</sequence>
<reference evidence="1 2" key="1">
    <citation type="submission" date="2024-05" db="EMBL/GenBank/DDBJ databases">
        <authorList>
            <person name="Wallberg A."/>
        </authorList>
    </citation>
    <scope>NUCLEOTIDE SEQUENCE [LARGE SCALE GENOMIC DNA]</scope>
</reference>
<name>A0AAV2R6U9_MEGNR</name>
<gene>
    <name evidence="1" type="ORF">MNOR_LOCUS20641</name>
</gene>
<evidence type="ECO:0000313" key="2">
    <source>
        <dbReference type="Proteomes" id="UP001497623"/>
    </source>
</evidence>
<dbReference type="AlphaFoldDB" id="A0AAV2R6U9"/>
<comment type="caution">
    <text evidence="1">The sequence shown here is derived from an EMBL/GenBank/DDBJ whole genome shotgun (WGS) entry which is preliminary data.</text>
</comment>
<proteinExistence type="predicted"/>
<organism evidence="1 2">
    <name type="scientific">Meganyctiphanes norvegica</name>
    <name type="common">Northern krill</name>
    <name type="synonym">Thysanopoda norvegica</name>
    <dbReference type="NCBI Taxonomy" id="48144"/>
    <lineage>
        <taxon>Eukaryota</taxon>
        <taxon>Metazoa</taxon>
        <taxon>Ecdysozoa</taxon>
        <taxon>Arthropoda</taxon>
        <taxon>Crustacea</taxon>
        <taxon>Multicrustacea</taxon>
        <taxon>Malacostraca</taxon>
        <taxon>Eumalacostraca</taxon>
        <taxon>Eucarida</taxon>
        <taxon>Euphausiacea</taxon>
        <taxon>Euphausiidae</taxon>
        <taxon>Meganyctiphanes</taxon>
    </lineage>
</organism>
<dbReference type="EMBL" id="CAXKWB010016088">
    <property type="protein sequence ID" value="CAL4115365.1"/>
    <property type="molecule type" value="Genomic_DNA"/>
</dbReference>
<evidence type="ECO:0000313" key="1">
    <source>
        <dbReference type="EMBL" id="CAL4115365.1"/>
    </source>
</evidence>